<dbReference type="Gene3D" id="3.30.2410.10">
    <property type="entry name" value="Hect, E3 ligase catalytic domain"/>
    <property type="match status" value="1"/>
</dbReference>
<comment type="caution">
    <text evidence="8">The sequence shown here is derived from an EMBL/GenBank/DDBJ whole genome shotgun (WGS) entry which is preliminary data.</text>
</comment>
<name>A0A5J4X6C9_9EUKA</name>
<dbReference type="SUPFAM" id="SSF56204">
    <property type="entry name" value="Hect, E3 ligase catalytic domain"/>
    <property type="match status" value="1"/>
</dbReference>
<dbReference type="GO" id="GO:0000209">
    <property type="term" value="P:protein polyubiquitination"/>
    <property type="evidence" value="ECO:0007669"/>
    <property type="project" value="InterPro"/>
</dbReference>
<protein>
    <recommendedName>
        <fullName evidence="2">HECT-type E3 ubiquitin transferase</fullName>
        <ecNumber evidence="2">2.3.2.26</ecNumber>
    </recommendedName>
</protein>
<feature type="active site" description="Glycyl thioester intermediate" evidence="5">
    <location>
        <position position="642"/>
    </location>
</feature>
<dbReference type="EMBL" id="SNRW01000273">
    <property type="protein sequence ID" value="KAA6402195.1"/>
    <property type="molecule type" value="Genomic_DNA"/>
</dbReference>
<organism evidence="8 9">
    <name type="scientific">Streblomastix strix</name>
    <dbReference type="NCBI Taxonomy" id="222440"/>
    <lineage>
        <taxon>Eukaryota</taxon>
        <taxon>Metamonada</taxon>
        <taxon>Preaxostyla</taxon>
        <taxon>Oxymonadida</taxon>
        <taxon>Streblomastigidae</taxon>
        <taxon>Streblomastix</taxon>
    </lineage>
</organism>
<evidence type="ECO:0000256" key="4">
    <source>
        <dbReference type="ARBA" id="ARBA00022786"/>
    </source>
</evidence>
<evidence type="ECO:0000259" key="7">
    <source>
        <dbReference type="PROSITE" id="PS50237"/>
    </source>
</evidence>
<dbReference type="OrthoDB" id="8068875at2759"/>
<evidence type="ECO:0000256" key="6">
    <source>
        <dbReference type="SAM" id="MobiDB-lite"/>
    </source>
</evidence>
<feature type="compositionally biased region" description="Low complexity" evidence="6">
    <location>
        <begin position="130"/>
        <end position="167"/>
    </location>
</feature>
<dbReference type="SMART" id="SM00119">
    <property type="entry name" value="HECTc"/>
    <property type="match status" value="1"/>
</dbReference>
<evidence type="ECO:0000256" key="3">
    <source>
        <dbReference type="ARBA" id="ARBA00022679"/>
    </source>
</evidence>
<evidence type="ECO:0000313" key="8">
    <source>
        <dbReference type="EMBL" id="KAA6402195.1"/>
    </source>
</evidence>
<gene>
    <name evidence="8" type="ORF">EZS28_002278</name>
</gene>
<evidence type="ECO:0000256" key="1">
    <source>
        <dbReference type="ARBA" id="ARBA00000885"/>
    </source>
</evidence>
<dbReference type="GO" id="GO:0061630">
    <property type="term" value="F:ubiquitin protein ligase activity"/>
    <property type="evidence" value="ECO:0007669"/>
    <property type="project" value="UniProtKB-EC"/>
</dbReference>
<dbReference type="Gene3D" id="3.30.2160.10">
    <property type="entry name" value="Hect, E3 ligase catalytic domain"/>
    <property type="match status" value="1"/>
</dbReference>
<comment type="catalytic activity">
    <reaction evidence="1">
        <text>S-ubiquitinyl-[E2 ubiquitin-conjugating enzyme]-L-cysteine + [acceptor protein]-L-lysine = [E2 ubiquitin-conjugating enzyme]-L-cysteine + N(6)-ubiquitinyl-[acceptor protein]-L-lysine.</text>
        <dbReference type="EC" id="2.3.2.26"/>
    </reaction>
</comment>
<proteinExistence type="predicted"/>
<dbReference type="PANTHER" id="PTHR45700">
    <property type="entry name" value="UBIQUITIN-PROTEIN LIGASE E3C"/>
    <property type="match status" value="1"/>
</dbReference>
<dbReference type="InterPro" id="IPR000569">
    <property type="entry name" value="HECT_dom"/>
</dbReference>
<feature type="compositionally biased region" description="Gly residues" evidence="6">
    <location>
        <begin position="169"/>
        <end position="183"/>
    </location>
</feature>
<feature type="compositionally biased region" description="Acidic residues" evidence="6">
    <location>
        <begin position="444"/>
        <end position="453"/>
    </location>
</feature>
<dbReference type="PROSITE" id="PS50237">
    <property type="entry name" value="HECT"/>
    <property type="match status" value="1"/>
</dbReference>
<feature type="compositionally biased region" description="Low complexity" evidence="6">
    <location>
        <begin position="214"/>
        <end position="229"/>
    </location>
</feature>
<sequence>MPFHTYVTLSVLKEIVDIEGIIPIFSAFDIIHQSGVFVSKLPFSSNLAPECSVFYNEMMEEINLIRDYERYRSEGFSFLEHSYLFSVAMKAKILEIEARTSMFTEIRSEVSHSLMGPFGMFGPMFHMLRRGNSSNEQNNEGGLNSGSNSNINNNNRGRQGITVNRAGYRGRGGLQGRGRGRGVGVSANPMLNLLSSIMGIPITEIHQQQPRQQTSSSSSSSSSSTSSSSNQTNLHQQAERIRNQNELQFEFEVDDQEQEQEHDWGEGQGEPEEMMIPMFQRPVINFELFLRRDHIIEDLLIKLENTNENDLKKPLKVKFDNEEGVDEGGVTKEFFLLITRELFNPNYGMFTWGDGNEDDEYDDEYNRNSREFKLIGVVIGLAIYNSVILDLHFPLAVYKKLLNIDPTLADLEEMKPEVGKSMRLMLEMGNNRENNKKNIKFNDIENEDDDNNEQQDRKGGFSDQDDYDEEEDEVAQLEQTFSITRRVLGTLETIDLKPNGRNILVTSKNRVEFVNLYLRWYFHTDVEQSFLPFSKGFKQIASNFIQKLDPHELQLLVVGKPNLDFLELKNTTRYEGGFDENHVSIKYIWEILIDDFDEEQRRGFLRFVTSSDRAPIGGMKEIHMIIQRNGPDSELLPTCRTCFNVLLLPEYSSKYKMKKKLIIALNNGEGFGLM</sequence>
<feature type="region of interest" description="Disordered" evidence="6">
    <location>
        <begin position="206"/>
        <end position="238"/>
    </location>
</feature>
<dbReference type="CDD" id="cd00078">
    <property type="entry name" value="HECTc"/>
    <property type="match status" value="1"/>
</dbReference>
<dbReference type="FunFam" id="3.30.2410.10:FF:000003">
    <property type="entry name" value="probable E3 ubiquitin-protein ligase HERC4 isoform X1"/>
    <property type="match status" value="1"/>
</dbReference>
<feature type="region of interest" description="Disordered" evidence="6">
    <location>
        <begin position="436"/>
        <end position="469"/>
    </location>
</feature>
<keyword evidence="4 5" id="KW-0833">Ubl conjugation pathway</keyword>
<dbReference type="Proteomes" id="UP000324800">
    <property type="component" value="Unassembled WGS sequence"/>
</dbReference>
<dbReference type="Pfam" id="PF00632">
    <property type="entry name" value="HECT"/>
    <property type="match status" value="1"/>
</dbReference>
<dbReference type="InterPro" id="IPR035983">
    <property type="entry name" value="Hect_E3_ubiquitin_ligase"/>
</dbReference>
<evidence type="ECO:0000313" key="9">
    <source>
        <dbReference type="Proteomes" id="UP000324800"/>
    </source>
</evidence>
<keyword evidence="3" id="KW-0808">Transferase</keyword>
<dbReference type="GO" id="GO:0016874">
    <property type="term" value="F:ligase activity"/>
    <property type="evidence" value="ECO:0007669"/>
    <property type="project" value="UniProtKB-KW"/>
</dbReference>
<dbReference type="InterPro" id="IPR044611">
    <property type="entry name" value="E3A/B/C-like"/>
</dbReference>
<dbReference type="EC" id="2.3.2.26" evidence="2"/>
<dbReference type="PANTHER" id="PTHR45700:SF8">
    <property type="entry name" value="HECT-TYPE E3 UBIQUITIN TRANSFERASE"/>
    <property type="match status" value="1"/>
</dbReference>
<accession>A0A5J4X6C9</accession>
<keyword evidence="8" id="KW-0436">Ligase</keyword>
<dbReference type="AlphaFoldDB" id="A0A5J4X6C9"/>
<feature type="region of interest" description="Disordered" evidence="6">
    <location>
        <begin position="129"/>
        <end position="184"/>
    </location>
</feature>
<evidence type="ECO:0000256" key="2">
    <source>
        <dbReference type="ARBA" id="ARBA00012485"/>
    </source>
</evidence>
<feature type="domain" description="HECT" evidence="7">
    <location>
        <begin position="307"/>
        <end position="674"/>
    </location>
</feature>
<reference evidence="8 9" key="1">
    <citation type="submission" date="2019-03" db="EMBL/GenBank/DDBJ databases">
        <title>Single cell metagenomics reveals metabolic interactions within the superorganism composed of flagellate Streblomastix strix and complex community of Bacteroidetes bacteria on its surface.</title>
        <authorList>
            <person name="Treitli S.C."/>
            <person name="Kolisko M."/>
            <person name="Husnik F."/>
            <person name="Keeling P."/>
            <person name="Hampl V."/>
        </authorList>
    </citation>
    <scope>NUCLEOTIDE SEQUENCE [LARGE SCALE GENOMIC DNA]</scope>
    <source>
        <strain evidence="8">ST1C</strain>
    </source>
</reference>
<dbReference type="Gene3D" id="3.90.1750.10">
    <property type="entry name" value="Hect, E3 ligase catalytic domains"/>
    <property type="match status" value="1"/>
</dbReference>
<evidence type="ECO:0000256" key="5">
    <source>
        <dbReference type="PROSITE-ProRule" id="PRU00104"/>
    </source>
</evidence>